<evidence type="ECO:0000256" key="1">
    <source>
        <dbReference type="SAM" id="MobiDB-lite"/>
    </source>
</evidence>
<dbReference type="AlphaFoldDB" id="A0A073CAG3"/>
<feature type="region of interest" description="Disordered" evidence="1">
    <location>
        <begin position="61"/>
        <end position="101"/>
    </location>
</feature>
<proteinExistence type="predicted"/>
<dbReference type="EMBL" id="CM002804">
    <property type="protein sequence ID" value="KEI65289.1"/>
    <property type="molecule type" value="Genomic_DNA"/>
</dbReference>
<keyword evidence="2" id="KW-0614">Plasmid</keyword>
<sequence length="1227" mass="139076">MAKAYYVNRLNPCPVCGKDHGCQILSDVAVLCLRTDKNNVPSGWVWKKELTGGMGSLVVASNSQTEQERQQQREQWQQQREERKKQDRQRKATALTDEQRDQEARKLLKQLGLSTRHRQSLLNRGLTDANIEAIGFKSVTRYQHLIIPVNPNFPGISIDGLTLQIKNDGFLIPLFSFKGLIIGFQLASDNREDGKYKHLVRPHLKNGELPLQFYPSCSKNLDLIEGTLKPLIASRRHHLTVVGAGGVNWHHSPEQFQAILEEIQPERIILNPDAGSLLNPQVLRQYRELNQFIKRLGYTLEIRDWGQGKQLKSQGLDIDEIDIQTFNQATLVSFETWAGIPEAGDSHSLTLSQTEWFEQFKLPQLQQELTQTLKQFYSHHLRKGKKLDQTTEFAASSIPKTTSIPTLQSTAIVLWKPPLLTSMPYIPGQLPIVEEWQQLGHPQFIIQQGERLTFYQEAYERGYKYLKDSTPAGHGKSHDAGLINLETFGIDPDQTENKTRIFYLSPDHRNPTNATIEGNYIDLESRHNGLVYDFSRRTPLGKPYIIRATSLDQKNGTVNIPSNCPENDTFLTVSELGLPVFGGKDSPICQSCPLLSQGCPFLLNRRETLSYEPLIRADINSIPTPSKDDILIVEESDKNIKNAHQITIKIDEIIKTASKLQLRDDERIFKALRPLLMAVYQALEEVDQEKYKWGIYHHQVMELMPSIDELNQKIWELYADDWLKADNVWGTPIWDYEMINGEVTAIKISGTNWIAPSLKDLKKECYKIFENYEKYLNSLDTPQQKQAAIKANIIPSWLPILIDCVTGNKRINLRINNGKLMITKLAKRHRNIIKNAGFSIALDATQSKEDYAFSLGINPNEILEVREVQRCTPNLHIHLIKGLGNCGKQRRDTQQQRIRIGIEAIAKIHKEQGHNIGLIDHKSAIDHYQDLTDDLKLGYWHRDTRGSNQFLNTQSLISIGRPVPNLGGIGAEYQILGGWVNCPEKLIGQYGQWVNRKITSELIQDVSRLRAHLRPSEQLHSYLVADFDQHTISQIRLAFPGATVTVEKIDDYAPQAASKGAQTERGIIEALWHSIQSGTVATIDEIASLLGITKSGITNNLKDRLGIGFRLLKKSLLLLLESINSKSQLSDLPDDARWIAETYLPLVVQSLESGEITPSDVVVEVVTWAQSYGRRTFRRILAMASVPTLCKLLGAVMCLLPNPIKTEIQNYLYSHAFIETRLGEAIS</sequence>
<keyword evidence="3" id="KW-1185">Reference proteome</keyword>
<dbReference type="Proteomes" id="UP000027395">
    <property type="component" value="Plasmid pPA115"/>
</dbReference>
<reference evidence="2 3" key="1">
    <citation type="journal article" date="2014" name="Appl. Environ. Microbiol.">
        <title>Elucidation of insertion elements encoded on plasmids and in vitro construction of shuttle vectors from the toxic cyanobacterium Planktothrix.</title>
        <authorList>
            <person name="Christiansen G."/>
            <person name="Goesmann A."/>
            <person name="Kurmayer R."/>
        </authorList>
    </citation>
    <scope>NUCLEOTIDE SEQUENCE [LARGE SCALE GENOMIC DNA]</scope>
    <source>
        <strain evidence="2 3">NIVA-CYA 126/8</strain>
        <plasmid evidence="2">pPA115</plasmid>
    </source>
</reference>
<organism evidence="2 3">
    <name type="scientific">Planktothrix agardhii (strain NIVA-CYA 126/8)</name>
    <dbReference type="NCBI Taxonomy" id="388467"/>
    <lineage>
        <taxon>Bacteria</taxon>
        <taxon>Bacillati</taxon>
        <taxon>Cyanobacteriota</taxon>
        <taxon>Cyanophyceae</taxon>
        <taxon>Oscillatoriophycideae</taxon>
        <taxon>Oscillatoriales</taxon>
        <taxon>Microcoleaceae</taxon>
        <taxon>Planktothrix</taxon>
    </lineage>
</organism>
<dbReference type="HOGENOM" id="CLU_256185_0_0_3"/>
<accession>A0A073CAG3</accession>
<evidence type="ECO:0000313" key="2">
    <source>
        <dbReference type="EMBL" id="KEI65289.1"/>
    </source>
</evidence>
<geneLocation type="plasmid" evidence="2 3">
    <name>pPA115</name>
</geneLocation>
<dbReference type="RefSeq" id="WP_042158462.1">
    <property type="nucleotide sequence ID" value="NZ_CM002804.1"/>
</dbReference>
<protein>
    <submittedName>
        <fullName evidence="2">Uncharacterized protein</fullName>
    </submittedName>
</protein>
<dbReference type="PATRIC" id="fig|388467.6.peg.4716"/>
<evidence type="ECO:0000313" key="3">
    <source>
        <dbReference type="Proteomes" id="UP000027395"/>
    </source>
</evidence>
<gene>
    <name evidence="2" type="ORF">A19Y_9093</name>
</gene>
<name>A0A073CAG3_PLAA1</name>